<keyword evidence="2" id="KW-0963">Cytoplasm</keyword>
<organism evidence="9 10">
    <name type="scientific">Pneumocystis jirovecii (strain RU7)</name>
    <name type="common">Human pneumocystis pneumonia agent</name>
    <dbReference type="NCBI Taxonomy" id="1408657"/>
    <lineage>
        <taxon>Eukaryota</taxon>
        <taxon>Fungi</taxon>
        <taxon>Dikarya</taxon>
        <taxon>Ascomycota</taxon>
        <taxon>Taphrinomycotina</taxon>
        <taxon>Pneumocystomycetes</taxon>
        <taxon>Pneumocystaceae</taxon>
        <taxon>Pneumocystis</taxon>
    </lineage>
</organism>
<comment type="caution">
    <text evidence="9">The sequence shown here is derived from an EMBL/GenBank/DDBJ whole genome shotgun (WGS) entry which is preliminary data.</text>
</comment>
<evidence type="ECO:0000256" key="1">
    <source>
        <dbReference type="ARBA" id="ARBA00004267"/>
    </source>
</evidence>
<evidence type="ECO:0000256" key="6">
    <source>
        <dbReference type="SAM" id="Coils"/>
    </source>
</evidence>
<dbReference type="InterPro" id="IPR019528">
    <property type="entry name" value="PACT_domain"/>
</dbReference>
<evidence type="ECO:0000259" key="8">
    <source>
        <dbReference type="Pfam" id="PF10495"/>
    </source>
</evidence>
<sequence length="1327" mass="157814">MRPLLNIQTPQTEAATVNSIDAEELTFGSREPSFVSPNKKDAWKSFKTVSTPLPSKVFSDRTNTLNAKREFTPLLQSAVKNGISSHFQSQKRSDFKENFPKDEEDKCLSDNCSQEVSSSSVASVKSIINLSDRNIHEKEGNTATLTLREQEKIIDTMRKENWGLKLKIHFLNDRLDKLAPDQIEVALKENIENKIQQAKLIQEIKKYKKSLLESEKKIKVMSIDKEKELESNEIISEQKKILDKIALENNQYANKLFEAQEKIETMSKEIEGLKNLKTDIDVSEKLSYLEEQLQQALEKNEEMEIELKEKQNKIDEQNDEIELQEEEHDKLKQIIEELEQKCFSKEHEKIDEYNNQVDSLKNDLDIIKKRLDEKEKIIQKFMLEKDNSDELYSELEKTRSDLNKISIEYYEFKNTQKEKVYNLEKSYKDISDELQIKEKEIAFLHTQLETKDFSISDKDGNIQKVQDILNEKYKLEEDLKNAQDNIKELHINLEEYDDRQEELENDLKQKEEELIEVKFNLKSLQKEFDTSKLEYEKEKKDIYNQIVKSEQDWDEERIKLISETETIQASLKQYQDRSERMLLTLQEEKNILQNKLQEVKQQNSDLQENITKLVETEGIFLKNNEKFQETLKSEEERHRRYEAQLQDRLNEQNIRYEDQKNEFNKVLDNFRVLQGDFKQIQKSEELLKDNIKSLTIEYNELQQQYTQQQEIIEETNKETIQFHKEHEKLKIEYASMEVALNDLQNEKNNLVLLVEKIKSDKEANTSLSLNKTVKLLESQIESIKYERDNLLKSIDSLNTDIINYRNIVANLEKERDSLKEKFNHFNNEKPSLLDEKYFELEKNNNILETRVKFLEIEKENLLEAKSNLENNLNETIKNMKNNEMNLIYEYKTKKIELEEIIRTKEHEQDNLTKQIQQLETTFLNEEQIYKVKIKQLNDEISFLQDQLENFKLQQKKPLEFEDSDEQAISNLRKDMSRLKNELYDTELETIDEHDNYQINYKTELSELKLKYKNANEVISNMKLEALAREEEFQHKINEIMLKEKSKSTKLQTEKAQIESTLFYVTQEKDALMKEKEQLQKQLSQKDNPVYACEDYVNENENINAIQQKELKERLMLAKAELNEVKENMKTREMQLKEQLHKIGKDKYLLINRIELAEKEIQSVTQEKKELSMKVYCLEKQLQENEHLLYNNQDQFKRIVNINNVSSKELSALKSKHKAELKGLSKQIYYLKARILREEQFRASLSYTKKFFLMKIDSYESCNQANLRLIEKMGIYPDRSIQQNRITLKVVILVVIIIERMKKLSVEWSKQTKIKEKLFKSLLLIRAN</sequence>
<feature type="coiled-coil region" evidence="6">
    <location>
        <begin position="1107"/>
        <end position="1173"/>
    </location>
</feature>
<reference evidence="10" key="1">
    <citation type="journal article" date="2016" name="Nat. Commun.">
        <title>Genome analysis of three Pneumocystis species reveals adaptation mechanisms to life exclusively in mammalian hosts.</title>
        <authorList>
            <person name="Ma L."/>
            <person name="Chen Z."/>
            <person name="Huang D.W."/>
            <person name="Kutty G."/>
            <person name="Ishihara M."/>
            <person name="Wang H."/>
            <person name="Abouelleil A."/>
            <person name="Bishop L."/>
            <person name="Davey E."/>
            <person name="Deng R."/>
            <person name="Deng X."/>
            <person name="Fan L."/>
            <person name="Fantoni G."/>
            <person name="Fitzgerald M."/>
            <person name="Gogineni E."/>
            <person name="Goldberg J.M."/>
            <person name="Handley G."/>
            <person name="Hu X."/>
            <person name="Huber C."/>
            <person name="Jiao X."/>
            <person name="Jones K."/>
            <person name="Levin J.Z."/>
            <person name="Liu Y."/>
            <person name="Macdonald P."/>
            <person name="Melnikov A."/>
            <person name="Raley C."/>
            <person name="Sassi M."/>
            <person name="Sherman B.T."/>
            <person name="Song X."/>
            <person name="Sykes S."/>
            <person name="Tran B."/>
            <person name="Walsh L."/>
            <person name="Xia Y."/>
            <person name="Yang J."/>
            <person name="Young S."/>
            <person name="Zeng Q."/>
            <person name="Zheng X."/>
            <person name="Stephens R."/>
            <person name="Nusbaum C."/>
            <person name="Birren B.W."/>
            <person name="Azadi P."/>
            <person name="Lempicki R.A."/>
            <person name="Cuomo C.A."/>
            <person name="Kovacs J.A."/>
        </authorList>
    </citation>
    <scope>NUCLEOTIDE SEQUENCE [LARGE SCALE GENOMIC DNA]</scope>
    <source>
        <strain evidence="10">RU7</strain>
    </source>
</reference>
<evidence type="ECO:0000313" key="9">
    <source>
        <dbReference type="EMBL" id="KTW31676.1"/>
    </source>
</evidence>
<evidence type="ECO:0008006" key="11">
    <source>
        <dbReference type="Google" id="ProtNLM"/>
    </source>
</evidence>
<keyword evidence="10" id="KW-1185">Reference proteome</keyword>
<dbReference type="RefSeq" id="XP_018230368.1">
    <property type="nucleotide sequence ID" value="XM_018373201.1"/>
</dbReference>
<evidence type="ECO:0000256" key="3">
    <source>
        <dbReference type="ARBA" id="ARBA00022553"/>
    </source>
</evidence>
<keyword evidence="3" id="KW-0597">Phosphoprotein</keyword>
<feature type="coiled-coil region" evidence="6">
    <location>
        <begin position="794"/>
        <end position="1024"/>
    </location>
</feature>
<dbReference type="GeneID" id="28939456"/>
<accession>A0A0W4ZTI1</accession>
<evidence type="ECO:0000256" key="5">
    <source>
        <dbReference type="ARBA" id="ARBA00023212"/>
    </source>
</evidence>
<dbReference type="GO" id="GO:0005815">
    <property type="term" value="C:microtubule organizing center"/>
    <property type="evidence" value="ECO:0007669"/>
    <property type="project" value="UniProtKB-SubCell"/>
</dbReference>
<feature type="coiled-coil region" evidence="6">
    <location>
        <begin position="242"/>
        <end position="377"/>
    </location>
</feature>
<dbReference type="InterPro" id="IPR012943">
    <property type="entry name" value="Cnn_1N"/>
</dbReference>
<feature type="domain" description="Pericentrin/AKAP-450 centrosomal targeting" evidence="8">
    <location>
        <begin position="1233"/>
        <end position="1307"/>
    </location>
</feature>
<dbReference type="GO" id="GO:0005737">
    <property type="term" value="C:cytoplasm"/>
    <property type="evidence" value="ECO:0007669"/>
    <property type="project" value="UniProtKB-ARBA"/>
</dbReference>
<protein>
    <recommendedName>
        <fullName evidence="11">Centrosomin N-terminal motif 1 domain-containing protein</fullName>
    </recommendedName>
</protein>
<proteinExistence type="predicted"/>
<keyword evidence="4 6" id="KW-0175">Coiled coil</keyword>
<name>A0A0W4ZTI1_PNEJ7</name>
<feature type="coiled-coil region" evidence="6">
    <location>
        <begin position="465"/>
        <end position="760"/>
    </location>
</feature>
<evidence type="ECO:0000256" key="2">
    <source>
        <dbReference type="ARBA" id="ARBA00022490"/>
    </source>
</evidence>
<dbReference type="Proteomes" id="UP000053447">
    <property type="component" value="Unassembled WGS sequence"/>
</dbReference>
<dbReference type="EMBL" id="LFWA01000004">
    <property type="protein sequence ID" value="KTW31676.1"/>
    <property type="molecule type" value="Genomic_DNA"/>
</dbReference>
<gene>
    <name evidence="9" type="ORF">T551_00937</name>
</gene>
<evidence type="ECO:0000259" key="7">
    <source>
        <dbReference type="Pfam" id="PF07989"/>
    </source>
</evidence>
<evidence type="ECO:0000313" key="10">
    <source>
        <dbReference type="Proteomes" id="UP000053447"/>
    </source>
</evidence>
<dbReference type="STRING" id="1408657.A0A0W4ZTI1"/>
<dbReference type="OrthoDB" id="10255000at2759"/>
<evidence type="ECO:0000256" key="4">
    <source>
        <dbReference type="ARBA" id="ARBA00023054"/>
    </source>
</evidence>
<comment type="subcellular location">
    <subcellularLocation>
        <location evidence="1">Cytoplasm</location>
        <location evidence="1">Cytoskeleton</location>
        <location evidence="1">Microtubule organizing center</location>
    </subcellularLocation>
</comment>
<dbReference type="Pfam" id="PF10495">
    <property type="entry name" value="PACT_coil_coil"/>
    <property type="match status" value="1"/>
</dbReference>
<dbReference type="VEuPathDB" id="FungiDB:T551_00937"/>
<dbReference type="Pfam" id="PF07989">
    <property type="entry name" value="Cnn_1N"/>
    <property type="match status" value="1"/>
</dbReference>
<keyword evidence="5" id="KW-0206">Cytoskeleton</keyword>
<feature type="domain" description="Centrosomin N-terminal motif 1" evidence="7">
    <location>
        <begin position="146"/>
        <end position="218"/>
    </location>
</feature>